<organism evidence="3 4">
    <name type="scientific">Algoriphagus yeomjeoni</name>
    <dbReference type="NCBI Taxonomy" id="291403"/>
    <lineage>
        <taxon>Bacteria</taxon>
        <taxon>Pseudomonadati</taxon>
        <taxon>Bacteroidota</taxon>
        <taxon>Cytophagia</taxon>
        <taxon>Cytophagales</taxon>
        <taxon>Cyclobacteriaceae</taxon>
        <taxon>Algoriphagus</taxon>
    </lineage>
</organism>
<dbReference type="Proteomes" id="UP000249610">
    <property type="component" value="Unassembled WGS sequence"/>
</dbReference>
<accession>A0A327P7X7</accession>
<dbReference type="EMBL" id="QLLK01000007">
    <property type="protein sequence ID" value="RAI88308.1"/>
    <property type="molecule type" value="Genomic_DNA"/>
</dbReference>
<feature type="compositionally biased region" description="Polar residues" evidence="1">
    <location>
        <begin position="137"/>
        <end position="155"/>
    </location>
</feature>
<evidence type="ECO:0000259" key="2">
    <source>
        <dbReference type="Pfam" id="PF07484"/>
    </source>
</evidence>
<feature type="region of interest" description="Disordered" evidence="1">
    <location>
        <begin position="132"/>
        <end position="155"/>
    </location>
</feature>
<protein>
    <submittedName>
        <fullName evidence="3">Microcystin-dependent protein</fullName>
    </submittedName>
</protein>
<sequence length="180" mass="18760">MEEMIGVIKLFAGNFPPRGWAYCDGTLLAISSNDALFSILGTTYGGDGRTTFALPDLRGRTPIGTGTGPGFSTITLGGKGGIEFTTLTTSNMPNHSHVFNVSSNPGTTNNPTGSFVAQSTVVLERGGSPVPSPGFLDSSNSQLASSTISPVGGSQQVSLRNPYQATNYIICLYGIYPSRN</sequence>
<evidence type="ECO:0000256" key="1">
    <source>
        <dbReference type="SAM" id="MobiDB-lite"/>
    </source>
</evidence>
<evidence type="ECO:0000313" key="4">
    <source>
        <dbReference type="Proteomes" id="UP000249610"/>
    </source>
</evidence>
<name>A0A327P7X7_9BACT</name>
<dbReference type="RefSeq" id="WP_211320482.1">
    <property type="nucleotide sequence ID" value="NZ_QLLK01000007.1"/>
</dbReference>
<dbReference type="SUPFAM" id="SSF88874">
    <property type="entry name" value="Receptor-binding domain of short tail fibre protein gp12"/>
    <property type="match status" value="1"/>
</dbReference>
<evidence type="ECO:0000313" key="3">
    <source>
        <dbReference type="EMBL" id="RAI88308.1"/>
    </source>
</evidence>
<comment type="caution">
    <text evidence="3">The sequence shown here is derived from an EMBL/GenBank/DDBJ whole genome shotgun (WGS) entry which is preliminary data.</text>
</comment>
<proteinExistence type="predicted"/>
<keyword evidence="4" id="KW-1185">Reference proteome</keyword>
<dbReference type="AlphaFoldDB" id="A0A327P7X7"/>
<dbReference type="Gene3D" id="3.90.1340.10">
    <property type="entry name" value="Phage tail collar domain"/>
    <property type="match status" value="1"/>
</dbReference>
<gene>
    <name evidence="3" type="ORF">LV83_02608</name>
</gene>
<dbReference type="InterPro" id="IPR011083">
    <property type="entry name" value="Phage_tail_collar_dom"/>
</dbReference>
<reference evidence="3 4" key="1">
    <citation type="submission" date="2018-06" db="EMBL/GenBank/DDBJ databases">
        <title>Genomic Encyclopedia of Archaeal and Bacterial Type Strains, Phase II (KMG-II): from individual species to whole genera.</title>
        <authorList>
            <person name="Goeker M."/>
        </authorList>
    </citation>
    <scope>NUCLEOTIDE SEQUENCE [LARGE SCALE GENOMIC DNA]</scope>
    <source>
        <strain evidence="3 4">DSM 23446</strain>
    </source>
</reference>
<dbReference type="InterPro" id="IPR037053">
    <property type="entry name" value="Phage_tail_collar_dom_sf"/>
</dbReference>
<feature type="domain" description="Phage tail collar" evidence="2">
    <location>
        <begin position="6"/>
        <end position="62"/>
    </location>
</feature>
<dbReference type="Pfam" id="PF07484">
    <property type="entry name" value="Collar"/>
    <property type="match status" value="1"/>
</dbReference>